<name>A0ABS4K4Y1_9CLOT</name>
<dbReference type="GO" id="GO:0016787">
    <property type="term" value="F:hydrolase activity"/>
    <property type="evidence" value="ECO:0007669"/>
    <property type="project" value="UniProtKB-KW"/>
</dbReference>
<evidence type="ECO:0000259" key="2">
    <source>
        <dbReference type="PROSITE" id="PS51084"/>
    </source>
</evidence>
<dbReference type="Gene3D" id="3.30.428.10">
    <property type="entry name" value="HIT-like"/>
    <property type="match status" value="1"/>
</dbReference>
<reference evidence="3 4" key="1">
    <citation type="submission" date="2021-03" db="EMBL/GenBank/DDBJ databases">
        <title>Genomic Encyclopedia of Type Strains, Phase IV (KMG-IV): sequencing the most valuable type-strain genomes for metagenomic binning, comparative biology and taxonomic classification.</title>
        <authorList>
            <person name="Goeker M."/>
        </authorList>
    </citation>
    <scope>NUCLEOTIDE SEQUENCE [LARGE SCALE GENOMIC DNA]</scope>
    <source>
        <strain evidence="3 4">DSM 28650</strain>
    </source>
</reference>
<dbReference type="InterPro" id="IPR036265">
    <property type="entry name" value="HIT-like_sf"/>
</dbReference>
<proteinExistence type="predicted"/>
<keyword evidence="4" id="KW-1185">Reference proteome</keyword>
<keyword evidence="3" id="KW-0378">Hydrolase</keyword>
<evidence type="ECO:0000313" key="4">
    <source>
        <dbReference type="Proteomes" id="UP001519308"/>
    </source>
</evidence>
<evidence type="ECO:0000313" key="3">
    <source>
        <dbReference type="EMBL" id="MBP2022837.1"/>
    </source>
</evidence>
<protein>
    <submittedName>
        <fullName evidence="3">Diadenosine tetraphosphate (Ap4A) HIT family hydrolase</fullName>
    </submittedName>
</protein>
<dbReference type="SUPFAM" id="SSF54197">
    <property type="entry name" value="HIT-like"/>
    <property type="match status" value="1"/>
</dbReference>
<sequence length="150" mass="17757">MKCKMCEHQKNITNDPYFIMELETGYVILGWFQRFKGYTVFNCKEHGPELHNLDHDFKIKHLEEMSIVAEAVSNVFKPDKMNYELLGNGCPHIHWHLYPRVKGDTPIVSSVYQLPNSELFDESRRPSDEVRKDYINKIKNEIERLLSLQE</sequence>
<dbReference type="Pfam" id="PF01230">
    <property type="entry name" value="HIT"/>
    <property type="match status" value="1"/>
</dbReference>
<dbReference type="InterPro" id="IPR011146">
    <property type="entry name" value="HIT-like"/>
</dbReference>
<dbReference type="RefSeq" id="WP_021285390.1">
    <property type="nucleotide sequence ID" value="NZ_JAGGLL010000020.1"/>
</dbReference>
<gene>
    <name evidence="3" type="ORF">J2Z44_002662</name>
</gene>
<feature type="short sequence motif" description="Histidine triad motif" evidence="1">
    <location>
        <begin position="92"/>
        <end position="96"/>
    </location>
</feature>
<comment type="caution">
    <text evidence="3">The sequence shown here is derived from an EMBL/GenBank/DDBJ whole genome shotgun (WGS) entry which is preliminary data.</text>
</comment>
<feature type="domain" description="HIT" evidence="2">
    <location>
        <begin position="1"/>
        <end position="107"/>
    </location>
</feature>
<dbReference type="Proteomes" id="UP001519308">
    <property type="component" value="Unassembled WGS sequence"/>
</dbReference>
<dbReference type="EMBL" id="JAGGLL010000020">
    <property type="protein sequence ID" value="MBP2022837.1"/>
    <property type="molecule type" value="Genomic_DNA"/>
</dbReference>
<dbReference type="PROSITE" id="PS51084">
    <property type="entry name" value="HIT_2"/>
    <property type="match status" value="1"/>
</dbReference>
<evidence type="ECO:0000256" key="1">
    <source>
        <dbReference type="PROSITE-ProRule" id="PRU00464"/>
    </source>
</evidence>
<accession>A0ABS4K4Y1</accession>
<organism evidence="3 4">
    <name type="scientific">Clostridium punense</name>
    <dbReference type="NCBI Taxonomy" id="1054297"/>
    <lineage>
        <taxon>Bacteria</taxon>
        <taxon>Bacillati</taxon>
        <taxon>Bacillota</taxon>
        <taxon>Clostridia</taxon>
        <taxon>Eubacteriales</taxon>
        <taxon>Clostridiaceae</taxon>
        <taxon>Clostridium</taxon>
    </lineage>
</organism>